<evidence type="ECO:0000313" key="2">
    <source>
        <dbReference type="EMBL" id="RJF97221.1"/>
    </source>
</evidence>
<dbReference type="OrthoDB" id="8161726at2"/>
<protein>
    <submittedName>
        <fullName evidence="2">Excinuclease ATPase subunit</fullName>
    </submittedName>
</protein>
<dbReference type="EMBL" id="QYUO01000001">
    <property type="protein sequence ID" value="RJF97221.1"/>
    <property type="molecule type" value="Genomic_DNA"/>
</dbReference>
<reference evidence="3" key="1">
    <citation type="submission" date="2018-09" db="EMBL/GenBank/DDBJ databases">
        <authorList>
            <person name="Zhu H."/>
        </authorList>
    </citation>
    <scope>NUCLEOTIDE SEQUENCE [LARGE SCALE GENOMIC DNA]</scope>
    <source>
        <strain evidence="3">K1R23-30</strain>
    </source>
</reference>
<comment type="caution">
    <text evidence="2">The sequence shown here is derived from an EMBL/GenBank/DDBJ whole genome shotgun (WGS) entry which is preliminary data.</text>
</comment>
<proteinExistence type="predicted"/>
<name>A0A3A3FSP8_9BURK</name>
<keyword evidence="1" id="KW-0732">Signal</keyword>
<keyword evidence="3" id="KW-1185">Reference proteome</keyword>
<gene>
    <name evidence="2" type="ORF">D3871_00740</name>
</gene>
<feature type="chain" id="PRO_5017295131" evidence="1">
    <location>
        <begin position="23"/>
        <end position="149"/>
    </location>
</feature>
<dbReference type="Proteomes" id="UP000265955">
    <property type="component" value="Unassembled WGS sequence"/>
</dbReference>
<organism evidence="2 3">
    <name type="scientific">Noviherbaspirillum saxi</name>
    <dbReference type="NCBI Taxonomy" id="2320863"/>
    <lineage>
        <taxon>Bacteria</taxon>
        <taxon>Pseudomonadati</taxon>
        <taxon>Pseudomonadota</taxon>
        <taxon>Betaproteobacteria</taxon>
        <taxon>Burkholderiales</taxon>
        <taxon>Oxalobacteraceae</taxon>
        <taxon>Noviherbaspirillum</taxon>
    </lineage>
</organism>
<evidence type="ECO:0000256" key="1">
    <source>
        <dbReference type="SAM" id="SignalP"/>
    </source>
</evidence>
<feature type="signal peptide" evidence="1">
    <location>
        <begin position="1"/>
        <end position="22"/>
    </location>
</feature>
<dbReference type="RefSeq" id="WP_119767172.1">
    <property type="nucleotide sequence ID" value="NZ_QYUO01000001.1"/>
</dbReference>
<dbReference type="AlphaFoldDB" id="A0A3A3FSP8"/>
<accession>A0A3A3FSP8</accession>
<sequence length="149" mass="15639">MNKWIAVIAAAATAAVVLPAQARNVKYMVPIAAALESPSAAGKLDSSVKLYFGTQAHPATLSKVGIADATGKERIEYKADLPSCQASFVEALRALQKNAKDSGANAVINIVSYFKNGTPVSSTTEFECHAGSFSTILMLKGELVKIADH</sequence>
<evidence type="ECO:0000313" key="3">
    <source>
        <dbReference type="Proteomes" id="UP000265955"/>
    </source>
</evidence>